<proteinExistence type="predicted"/>
<organism evidence="1">
    <name type="scientific">Anguilla anguilla</name>
    <name type="common">European freshwater eel</name>
    <name type="synonym">Muraena anguilla</name>
    <dbReference type="NCBI Taxonomy" id="7936"/>
    <lineage>
        <taxon>Eukaryota</taxon>
        <taxon>Metazoa</taxon>
        <taxon>Chordata</taxon>
        <taxon>Craniata</taxon>
        <taxon>Vertebrata</taxon>
        <taxon>Euteleostomi</taxon>
        <taxon>Actinopterygii</taxon>
        <taxon>Neopterygii</taxon>
        <taxon>Teleostei</taxon>
        <taxon>Anguilliformes</taxon>
        <taxon>Anguillidae</taxon>
        <taxon>Anguilla</taxon>
    </lineage>
</organism>
<dbReference type="EMBL" id="GBXM01049012">
    <property type="protein sequence ID" value="JAH59565.1"/>
    <property type="molecule type" value="Transcribed_RNA"/>
</dbReference>
<accession>A0A0E9U2Z8</accession>
<sequence length="44" mass="4855">MQTASLKEVWLQCFVCKGWAHQVCTPGVPTYICQNCDSCDSDTG</sequence>
<name>A0A0E9U2Z8_ANGAN</name>
<reference evidence="1" key="2">
    <citation type="journal article" date="2015" name="Fish Shellfish Immunol.">
        <title>Early steps in the European eel (Anguilla anguilla)-Vibrio vulnificus interaction in the gills: Role of the RtxA13 toxin.</title>
        <authorList>
            <person name="Callol A."/>
            <person name="Pajuelo D."/>
            <person name="Ebbesson L."/>
            <person name="Teles M."/>
            <person name="MacKenzie S."/>
            <person name="Amaro C."/>
        </authorList>
    </citation>
    <scope>NUCLEOTIDE SEQUENCE</scope>
</reference>
<dbReference type="InterPro" id="IPR011011">
    <property type="entry name" value="Znf_FYVE_PHD"/>
</dbReference>
<dbReference type="AlphaFoldDB" id="A0A0E9U2Z8"/>
<evidence type="ECO:0000313" key="1">
    <source>
        <dbReference type="EMBL" id="JAH59565.1"/>
    </source>
</evidence>
<protein>
    <submittedName>
        <fullName evidence="1">Uncharacterized protein</fullName>
    </submittedName>
</protein>
<dbReference type="SUPFAM" id="SSF57903">
    <property type="entry name" value="FYVE/PHD zinc finger"/>
    <property type="match status" value="1"/>
</dbReference>
<reference evidence="1" key="1">
    <citation type="submission" date="2014-11" db="EMBL/GenBank/DDBJ databases">
        <authorList>
            <person name="Amaro Gonzalez C."/>
        </authorList>
    </citation>
    <scope>NUCLEOTIDE SEQUENCE</scope>
</reference>